<organism evidence="2 3">
    <name type="scientific">Cupriavidus taiwanensis</name>
    <dbReference type="NCBI Taxonomy" id="164546"/>
    <lineage>
        <taxon>Bacteria</taxon>
        <taxon>Pseudomonadati</taxon>
        <taxon>Pseudomonadota</taxon>
        <taxon>Betaproteobacteria</taxon>
        <taxon>Burkholderiales</taxon>
        <taxon>Burkholderiaceae</taxon>
        <taxon>Cupriavidus</taxon>
    </lineage>
</organism>
<evidence type="ECO:0000313" key="2">
    <source>
        <dbReference type="EMBL" id="SPC23600.1"/>
    </source>
</evidence>
<reference evidence="2 3" key="1">
    <citation type="submission" date="2018-01" db="EMBL/GenBank/DDBJ databases">
        <authorList>
            <person name="Clerissi C."/>
        </authorList>
    </citation>
    <scope>NUCLEOTIDE SEQUENCE [LARGE SCALE GENOMIC DNA]</scope>
    <source>
        <strain evidence="2">Cupriavidus taiwanensis STM 6021</strain>
    </source>
</reference>
<dbReference type="RefSeq" id="WP_145987354.1">
    <property type="nucleotide sequence ID" value="NZ_LT976872.1"/>
</dbReference>
<evidence type="ECO:0000313" key="3">
    <source>
        <dbReference type="Proteomes" id="UP000257139"/>
    </source>
</evidence>
<dbReference type="Proteomes" id="UP000257139">
    <property type="component" value="Chromosome CBM2594_b"/>
</dbReference>
<proteinExistence type="predicted"/>
<dbReference type="EMBL" id="LT978514">
    <property type="protein sequence ID" value="SPC23600.1"/>
    <property type="molecule type" value="Genomic_DNA"/>
</dbReference>
<feature type="compositionally biased region" description="Basic and acidic residues" evidence="1">
    <location>
        <begin position="11"/>
        <end position="33"/>
    </location>
</feature>
<evidence type="ECO:0000256" key="1">
    <source>
        <dbReference type="SAM" id="MobiDB-lite"/>
    </source>
</evidence>
<sequence>MPAGHAGNPGHRQDGEVRPMRRCEDENNKRRSETVPVHQSPDHSLAPAYPKGHPLSLGPVLQAPFVTDLDHEPTGPEKLALALCSRYCRLADVGPPFGAATLAWRGSAYVYVFGRDSVGRRRLFEVFRDLQDALEPVLAFQYPMPLRKLFRDDLDPLYSDRR</sequence>
<dbReference type="AlphaFoldDB" id="A0A7Z7JE61"/>
<feature type="region of interest" description="Disordered" evidence="1">
    <location>
        <begin position="1"/>
        <end position="51"/>
    </location>
</feature>
<accession>A0A7Z7JE61</accession>
<gene>
    <name evidence="2" type="ORF">CBM2594_B80075</name>
</gene>
<name>A0A7Z7JE61_9BURK</name>
<protein>
    <submittedName>
        <fullName evidence="2">Uncharacterized protein</fullName>
    </submittedName>
</protein>